<feature type="compositionally biased region" description="Gly residues" evidence="1">
    <location>
        <begin position="43"/>
        <end position="52"/>
    </location>
</feature>
<feature type="compositionally biased region" description="Polar residues" evidence="1">
    <location>
        <begin position="1"/>
        <end position="10"/>
    </location>
</feature>
<accession>A0ABQ1PA80</accession>
<reference evidence="3" key="1">
    <citation type="journal article" date="2019" name="Int. J. Syst. Evol. Microbiol.">
        <title>The Global Catalogue of Microorganisms (GCM) 10K type strain sequencing project: providing services to taxonomists for standard genome sequencing and annotation.</title>
        <authorList>
            <consortium name="The Broad Institute Genomics Platform"/>
            <consortium name="The Broad Institute Genome Sequencing Center for Infectious Disease"/>
            <person name="Wu L."/>
            <person name="Ma J."/>
        </authorList>
    </citation>
    <scope>NUCLEOTIDE SEQUENCE [LARGE SCALE GENOMIC DNA]</scope>
    <source>
        <strain evidence="3">CGMCC 1.15480</strain>
    </source>
</reference>
<evidence type="ECO:0000256" key="1">
    <source>
        <dbReference type="SAM" id="MobiDB-lite"/>
    </source>
</evidence>
<organism evidence="2 3">
    <name type="scientific">Tersicoccus solisilvae</name>
    <dbReference type="NCBI Taxonomy" id="1882339"/>
    <lineage>
        <taxon>Bacteria</taxon>
        <taxon>Bacillati</taxon>
        <taxon>Actinomycetota</taxon>
        <taxon>Actinomycetes</taxon>
        <taxon>Micrococcales</taxon>
        <taxon>Micrococcaceae</taxon>
        <taxon>Tersicoccus</taxon>
    </lineage>
</organism>
<protein>
    <submittedName>
        <fullName evidence="2">Uncharacterized protein</fullName>
    </submittedName>
</protein>
<feature type="region of interest" description="Disordered" evidence="1">
    <location>
        <begin position="1"/>
        <end position="61"/>
    </location>
</feature>
<keyword evidence="3" id="KW-1185">Reference proteome</keyword>
<evidence type="ECO:0000313" key="2">
    <source>
        <dbReference type="EMBL" id="GGC92508.1"/>
    </source>
</evidence>
<dbReference type="EMBL" id="BMJI01000011">
    <property type="protein sequence ID" value="GGC92508.1"/>
    <property type="molecule type" value="Genomic_DNA"/>
</dbReference>
<sequence length="88" mass="9107">MSVTTVTFTSGAKRIPSSLASRGAERGIDGPTGWTRVGRDGGRGWGTGGPQGSGQQRFTPPLTARDVVRIGTRWALPPSSVPVTSISV</sequence>
<dbReference type="Proteomes" id="UP000597761">
    <property type="component" value="Unassembled WGS sequence"/>
</dbReference>
<name>A0ABQ1PA80_9MICC</name>
<comment type="caution">
    <text evidence="2">The sequence shown here is derived from an EMBL/GenBank/DDBJ whole genome shotgun (WGS) entry which is preliminary data.</text>
</comment>
<evidence type="ECO:0000313" key="3">
    <source>
        <dbReference type="Proteomes" id="UP000597761"/>
    </source>
</evidence>
<proteinExistence type="predicted"/>
<gene>
    <name evidence="2" type="ORF">GCM10011512_19460</name>
</gene>